<evidence type="ECO:0000313" key="3">
    <source>
        <dbReference type="EMBL" id="ADZ85085.1"/>
    </source>
</evidence>
<evidence type="ECO:0000256" key="1">
    <source>
        <dbReference type="ARBA" id="ARBA00022737"/>
    </source>
</evidence>
<dbReference type="HOGENOM" id="CLU_228066_0_0_9"/>
<gene>
    <name evidence="3" type="ordered locus">Clole_3398</name>
</gene>
<dbReference type="SMART" id="SM00089">
    <property type="entry name" value="PKD"/>
    <property type="match status" value="1"/>
</dbReference>
<dbReference type="eggNOG" id="COG3209">
    <property type="taxonomic scope" value="Bacteria"/>
</dbReference>
<dbReference type="Pfam" id="PF18911">
    <property type="entry name" value="PKD_4"/>
    <property type="match status" value="1"/>
</dbReference>
<dbReference type="Proteomes" id="UP000008467">
    <property type="component" value="Chromosome"/>
</dbReference>
<dbReference type="NCBIfam" id="TIGR03696">
    <property type="entry name" value="Rhs_assc_core"/>
    <property type="match status" value="1"/>
</dbReference>
<dbReference type="SUPFAM" id="SSF69322">
    <property type="entry name" value="Tricorn protease domain 2"/>
    <property type="match status" value="1"/>
</dbReference>
<feature type="domain" description="PKD" evidence="2">
    <location>
        <begin position="432"/>
        <end position="512"/>
    </location>
</feature>
<dbReference type="CDD" id="cd00146">
    <property type="entry name" value="PKD"/>
    <property type="match status" value="1"/>
</dbReference>
<dbReference type="InterPro" id="IPR045351">
    <property type="entry name" value="DUF6531"/>
</dbReference>
<dbReference type="SUPFAM" id="SSF49464">
    <property type="entry name" value="Carboxypeptidase regulatory domain-like"/>
    <property type="match status" value="1"/>
</dbReference>
<sequence>MPQTDYLVQVIGYDIWKNEAGISEELCIRTTNDGEIPCITAISPSSSRLNKEVNISIQAEDNHALQNIIFQYSLDCLNWQEFASTNINNEKKAQASATLSLLSFNEGSIFIRGIAVDNEGNRSIENEQASFVEYVVDRTAPQVPLGLKVEEDVEGIVLTWLQGQEEDIVGYDVYKYDEREATYKQVAANLQALYYREPDKKPKQNYKYKINCIDSAGNRSEFSKEVEIIASNDIQAPTITSIAPSNNAKIAINPTISVAIYDNYKLGQVVLDYQKQGELEWNNIDTIATDEKSGIFEFKWETDKLESGIYNLRCYAIDSTGNRSIDMKVSYELNTGKLPAPTISGQPGPWQVQLNWKVEQDAHLIRSYKIYRKEGLNGDFTLIAQTEQVEYIDKMISPQKAYTYKITARDIYGRESNSNEITVIPLAQDPYAPTARLGYSMAAMTGRAVVFDASLSSDNDEIVSYKWDFGDGKQGAGIAPKHVFEEEGVYETRLTVQDAYGNTDSASINVYVYSAHLTGEIRLKVLDQETGLPIPNALVYVDAPSIRSEDLIILRADQSGMVSIYQRDGNYNIAAYATNYLPKEVNMKVARGRVSEQTIRLPKGEPIIGDIQVHKMTMEEMQEAGIDLSNPDNQHSFSFNIHLTFQELDLPIICNSKGEIIYHGSTNESGGGGGANASNYVVGPLRNYSGNASTSTYIQAIPAPEGSNEPPAISTITVPQKISWLKEFFNVSVTVQNVCDSQFVVQDSTIEIQLPPGLSLVQMLGGNKSVVDDQGNQMAEVKLDDLAGGEKAEYSWFVRGDSPGEYNIDVNYNGMLMPFRKKISAIFRTSEPVTVSKPGGLAVNVQVEDAAYTGVPYYVYFQIINTSSEPIYNLQWMTGTEQSSAIGTYCMGGYLDWAGENDRSNQVGKEYDEFSSQEGEKMKIDKVHIPDLDIHDFANIEGIEESDKAITVEVLEPGESIYLVYNNSIGAPDGKYNKLIEAYVTSQSMDIPVSISVIPAHNPQYRIAEPELVEDPVNVVTGGQETTKTLMALQGLGQVTFEAYYSSLTPEEQGEDETPEQMGPGWYHNYEMKLEQIEGNTKVLVLHLSPVNVLFLFDKSGNGIYTSNSPDLKDVQCVKSGEQYIYTDVNKQEFTFNNKGRLTSIQPKGGSILDLSYKDDVLSSVSERNSNIRLTFNYDGQTLLRSVTDQVGRIVQFDYNSDRQLVSMTDMNGKTETYTYTGKYHIHTMTNAEGITYLTNTYDEKGRVLIQDDARSGNELATFTYDDKSFWRYIVTVKNRLGHNKTYVYNRDGLLIMETEEVSEARTKVRTLTYDSKGNQVSDTNGDVEVTYEYNGNNQVTKITDPENTVTYMAYDGNGNVTSIVNEEGEASYFTYNENNQILTMREPSGKVTQYEYDEYSRILSEEVVGLGKIKYDYKNGLLTSVTDSRGNANHMTYDEAGRLKTTTDREGNTTTYEYDHKGNLLSLTDALGYKTSYTYDSRGNQLTITGSKGNTAHFEYDGNNNLVKAIDCEGNTIHYIYDGNDRLIKTIYPDGSFELKEYNYIGDLIKTVDTKGAITVFHYDTRGSLDAMTLPDGEKVIYGYFKNTKLRTMDTVGKGSTKYSYDKAWNLTGKEDAEGHLTQYGYDQAGNLIWSKDGEGNTRSYAYDNWGRLVNETDARGYMTSYAYDLNDNLTTVTDALGNVTTYTYDKEDRVVAITDANGNTTTFKYDALGRLISATDSLGRTVRREYDEYGNLISDFDAAGVRLFTNTYDSLNNLVSTTDALGYTTSNVYNQLNQVIEVVDALNRTTKITYDQTGNVSQVEDPEKGISKAIYTLGGKLKSYSDPGGGGYTYTYNQSGQMVKETTSLGYSHSYTYNNIDQLKSSTNGRGQNTTYAYDKAGRITSFTDEVGKVSYRYDANGNVLQVLDEKNSIQREYDALNRVIKYIEANGMAIRYEYDAVGNVTKVIYSNNKEVKYRYNAVNQVTEVEDWAGRKTKYSYDINGRLEKTIRSDGSVQINQYDALGQLVGIIDKTGTGQVINSYSYTYDGAGNIVEETKAQGGVKASAVVSETVAMTYDKDNRLSTYNGKKVIYDQDGNLTYGPLNGKWVEFEYDARNRLIRAGDTIYEYDGENNRIAVIEAGKRTAYVVDSNYELPRTIAQIEEGEPVTWYIYGKGLLAQEQGDHYFIYHFDNRGSTTALTNSKGEVTDRFSYTAYGELVDHQGSNDVIFKYNGRSGVITDSNGLYYMCTRYYNPDIKRFMNADVIVGNVLDGRSLNRHAYVNGNPINYSDPFGLSPEKEEDEGINEVWLDVAGFMPVLGDIIDAVNAVNYLKEGEYGKAAFYLGCVFGADLIFKGVKYLGKGLKTAGKLISDVLGKVGAKSGKEIAKQLAEKTSFKIVGSVTENTAERTVREAGQQATERNIREVAQTATERNIKEAVEDTVVEQTKNVKYKLDLQFFADKGGRYSGTGKYGDVGGHHVHAKAGFKGASKYDPNVGFSISQDFMERNGLNHQKMTSKQRELFKELYESGRPNTLDEHTRIAREALKAGGAGDSLINDLLEDSLSNLAGQGVKQPTRIPWYSK</sequence>
<protein>
    <submittedName>
        <fullName evidence="3">RHS repeat-associated core domain protein</fullName>
    </submittedName>
</protein>
<dbReference type="KEGG" id="cle:Clole_3398"/>
<name>F2JRQ5_CELLD</name>
<reference evidence="3 4" key="1">
    <citation type="journal article" date="2011" name="J. Bacteriol.">
        <title>Complete genome sequence of the cellulose-degrading bacterium Cellulosilyticum lentocellum.</title>
        <authorList>
            <consortium name="US DOE Joint Genome Institute"/>
            <person name="Miller D.A."/>
            <person name="Suen G."/>
            <person name="Bruce D."/>
            <person name="Copeland A."/>
            <person name="Cheng J.F."/>
            <person name="Detter C."/>
            <person name="Goodwin L.A."/>
            <person name="Han C.S."/>
            <person name="Hauser L.J."/>
            <person name="Land M.L."/>
            <person name="Lapidus A."/>
            <person name="Lucas S."/>
            <person name="Meincke L."/>
            <person name="Pitluck S."/>
            <person name="Tapia R."/>
            <person name="Teshima H."/>
            <person name="Woyke T."/>
            <person name="Fox B.G."/>
            <person name="Angert E.R."/>
            <person name="Currie C.R."/>
        </authorList>
    </citation>
    <scope>NUCLEOTIDE SEQUENCE [LARGE SCALE GENOMIC DNA]</scope>
    <source>
        <strain evidence="4">ATCC 49066 / DSM 5427 / NCIMB 11756 / RHM5</strain>
    </source>
</reference>
<dbReference type="RefSeq" id="WP_013658361.1">
    <property type="nucleotide sequence ID" value="NC_015275.1"/>
</dbReference>
<dbReference type="InterPro" id="IPR000601">
    <property type="entry name" value="PKD_dom"/>
</dbReference>
<dbReference type="EMBL" id="CP002582">
    <property type="protein sequence ID" value="ADZ85085.1"/>
    <property type="molecule type" value="Genomic_DNA"/>
</dbReference>
<dbReference type="SUPFAM" id="SSF49299">
    <property type="entry name" value="PKD domain"/>
    <property type="match status" value="1"/>
</dbReference>
<organism evidence="3 4">
    <name type="scientific">Cellulosilyticum lentocellum (strain ATCC 49066 / DSM 5427 / NCIMB 11756 / RHM5)</name>
    <name type="common">Clostridium lentocellum</name>
    <dbReference type="NCBI Taxonomy" id="642492"/>
    <lineage>
        <taxon>Bacteria</taxon>
        <taxon>Bacillati</taxon>
        <taxon>Bacillota</taxon>
        <taxon>Clostridia</taxon>
        <taxon>Lachnospirales</taxon>
        <taxon>Cellulosilyticaceae</taxon>
        <taxon>Cellulosilyticum</taxon>
    </lineage>
</organism>
<dbReference type="Pfam" id="PF05593">
    <property type="entry name" value="RHS_repeat"/>
    <property type="match status" value="1"/>
</dbReference>
<dbReference type="InterPro" id="IPR006530">
    <property type="entry name" value="YD"/>
</dbReference>
<keyword evidence="1" id="KW-0677">Repeat</keyword>
<dbReference type="InterPro" id="IPR008969">
    <property type="entry name" value="CarboxyPept-like_regulatory"/>
</dbReference>
<dbReference type="SUPFAM" id="SSF49265">
    <property type="entry name" value="Fibronectin type III"/>
    <property type="match status" value="2"/>
</dbReference>
<dbReference type="InterPro" id="IPR035986">
    <property type="entry name" value="PKD_dom_sf"/>
</dbReference>
<accession>F2JRQ5</accession>
<dbReference type="Gene3D" id="2.60.40.1120">
    <property type="entry name" value="Carboxypeptidase-like, regulatory domain"/>
    <property type="match status" value="1"/>
</dbReference>
<dbReference type="InterPro" id="IPR031325">
    <property type="entry name" value="RHS_repeat"/>
</dbReference>
<dbReference type="STRING" id="642492.Clole_3398"/>
<evidence type="ECO:0000259" key="2">
    <source>
        <dbReference type="PROSITE" id="PS50093"/>
    </source>
</evidence>
<evidence type="ECO:0000313" key="4">
    <source>
        <dbReference type="Proteomes" id="UP000008467"/>
    </source>
</evidence>
<keyword evidence="4" id="KW-1185">Reference proteome</keyword>
<dbReference type="InterPro" id="IPR013783">
    <property type="entry name" value="Ig-like_fold"/>
</dbReference>
<dbReference type="SUPFAM" id="SSF63829">
    <property type="entry name" value="Calcium-dependent phosphotriesterase"/>
    <property type="match status" value="1"/>
</dbReference>
<dbReference type="InterPro" id="IPR050708">
    <property type="entry name" value="T6SS_VgrG/RHS"/>
</dbReference>
<dbReference type="Gene3D" id="2.60.40.10">
    <property type="entry name" value="Immunoglobulins"/>
    <property type="match status" value="3"/>
</dbReference>
<dbReference type="InterPro" id="IPR036116">
    <property type="entry name" value="FN3_sf"/>
</dbReference>
<dbReference type="PANTHER" id="PTHR32305">
    <property type="match status" value="1"/>
</dbReference>
<dbReference type="PANTHER" id="PTHR32305:SF15">
    <property type="entry name" value="PROTEIN RHSA-RELATED"/>
    <property type="match status" value="1"/>
</dbReference>
<dbReference type="NCBIfam" id="TIGR01643">
    <property type="entry name" value="YD_repeat_2x"/>
    <property type="match status" value="15"/>
</dbReference>
<dbReference type="InterPro" id="IPR056823">
    <property type="entry name" value="TEN-like_YD-shell"/>
</dbReference>
<dbReference type="InterPro" id="IPR022385">
    <property type="entry name" value="Rhs_assc_core"/>
</dbReference>
<dbReference type="CDD" id="cd20745">
    <property type="entry name" value="FIX_RhsA_AHH_HNH-like"/>
    <property type="match status" value="1"/>
</dbReference>
<dbReference type="Gene3D" id="2.180.10.10">
    <property type="entry name" value="RHS repeat-associated core"/>
    <property type="match status" value="6"/>
</dbReference>
<dbReference type="InterPro" id="IPR022409">
    <property type="entry name" value="PKD/Chitinase_dom"/>
</dbReference>
<dbReference type="Pfam" id="PF20148">
    <property type="entry name" value="DUF6531"/>
    <property type="match status" value="1"/>
</dbReference>
<dbReference type="PROSITE" id="PS50093">
    <property type="entry name" value="PKD"/>
    <property type="match status" value="1"/>
</dbReference>
<proteinExistence type="predicted"/>
<dbReference type="Pfam" id="PF25023">
    <property type="entry name" value="TEN_YD-shell"/>
    <property type="match status" value="4"/>
</dbReference>